<dbReference type="Proteomes" id="UP000224006">
    <property type="component" value="Chromosome IV"/>
</dbReference>
<dbReference type="SUPFAM" id="SSF50978">
    <property type="entry name" value="WD40 repeat-like"/>
    <property type="match status" value="1"/>
</dbReference>
<dbReference type="RefSeq" id="XP_029219881.1">
    <property type="nucleotide sequence ID" value="XM_029363958.1"/>
</dbReference>
<dbReference type="PANTHER" id="PTHR12442:SF5">
    <property type="entry name" value="DYNEIN AXONEMAL INTERMEDIATE CHAIN 3"/>
    <property type="match status" value="1"/>
</dbReference>
<evidence type="ECO:0000256" key="2">
    <source>
        <dbReference type="ARBA" id="ARBA00022490"/>
    </source>
</evidence>
<evidence type="ECO:0000256" key="6">
    <source>
        <dbReference type="SAM" id="MobiDB-lite"/>
    </source>
</evidence>
<dbReference type="GO" id="GO:0060294">
    <property type="term" value="P:cilium movement involved in cell motility"/>
    <property type="evidence" value="ECO:0007669"/>
    <property type="project" value="TreeGrafter"/>
</dbReference>
<dbReference type="OrthoDB" id="366230at2759"/>
<evidence type="ECO:0000313" key="8">
    <source>
        <dbReference type="Proteomes" id="UP000224006"/>
    </source>
</evidence>
<dbReference type="Gene3D" id="2.130.10.10">
    <property type="entry name" value="YVTN repeat-like/Quinoprotein amine dehydrogenase"/>
    <property type="match status" value="2"/>
</dbReference>
<name>A0A2A9MKD2_BESBE</name>
<dbReference type="PROSITE" id="PS50082">
    <property type="entry name" value="WD_REPEATS_2"/>
    <property type="match status" value="1"/>
</dbReference>
<keyword evidence="8" id="KW-1185">Reference proteome</keyword>
<feature type="compositionally biased region" description="Polar residues" evidence="6">
    <location>
        <begin position="36"/>
        <end position="46"/>
    </location>
</feature>
<evidence type="ECO:0000313" key="7">
    <source>
        <dbReference type="EMBL" id="PFH35872.1"/>
    </source>
</evidence>
<gene>
    <name evidence="7" type="ORF">BESB_055230</name>
</gene>
<dbReference type="GO" id="GO:0045504">
    <property type="term" value="F:dynein heavy chain binding"/>
    <property type="evidence" value="ECO:0007669"/>
    <property type="project" value="TreeGrafter"/>
</dbReference>
<keyword evidence="3 5" id="KW-0853">WD repeat</keyword>
<sequence length="900" mass="100231">MRAISPQEAVVTEQTPQPYLTVPHENVVAVHDHQQAQNLRSDSENGSYPGDRNGSEKHTTRSVPWELTREDIDETTGQVVQDECIPATDIGSDASIRRAGGAMDNDSAGIPEIYILRRMPPVLSPEQDGISGFPVKAENMRSMGLVLEDEYGNATPVPYKAFSKSDVLQQIQRLGKDSDWAEHKSVLRACPLETLLVVHDPQKLYGNSFAWIFTEIAYNTMMKKIESCREEAIRACVHERGDDARRKKEGEQRESRVRFAGCISPNEWISSTSDITNEEIQRMSLQSRRSLITRVISKKYKLFKEPCEFQAISDKIHSSRPQKNSHLVDLRKELDLGIQAISKTTDADTQTYLCIPTDASTQYTSDDFWTKRKMDDQENKAFANFFSRIAGLVEQALEQNETVNIFGEAFANLGTDEFINSQATGEELKELLNFTHLAYSKSKIVSCIQRVPISDSLISYACMENSSFDERVERSGRGSQAHILVWHFDDIIMPRAVFSSPSDVTIFRYCEVDSKLYIVAGLISGQLALWKTESSMELVDKDVVGSHRAHQQPPVQPTKPFVISSIDFSHRRTVSDIRVLPPGTDFKKNLRAVFNPSSTSTYLITSSGDGNIMIWDLNSAAQSGHLENFQWRPFLQAPLKKAESGVDLGCCHLVIPTANPTELTTTFWASTEDGEVLVGDWAQPAEERKLDYVKLLLTGTRTCRPTLSFAVSPFFDDLFLAVTDIAFYIWMQDCPSPIFSSPTASVSYASGAWSPTRPSVLFLGRTDGSLEVWDLSEQCQACSSVFVVGTVAITYLSFHPCRGVQRSSIQEDPDMSLLAAGDANGVVHIVALPKSLSVQTPGEVGVIRALFVRERDVISYVTKRRETIKKELGLGEVGDYSPRGSTREDGLGHPRGRGGK</sequence>
<dbReference type="GO" id="GO:0045503">
    <property type="term" value="F:dynein light chain binding"/>
    <property type="evidence" value="ECO:0007669"/>
    <property type="project" value="TreeGrafter"/>
</dbReference>
<protein>
    <submittedName>
        <fullName evidence="7">WD domain, G-beta repeat-containing protein</fullName>
    </submittedName>
</protein>
<dbReference type="PROSITE" id="PS00678">
    <property type="entry name" value="WD_REPEATS_1"/>
    <property type="match status" value="1"/>
</dbReference>
<dbReference type="PANTHER" id="PTHR12442">
    <property type="entry name" value="DYNEIN INTERMEDIATE CHAIN"/>
    <property type="match status" value="1"/>
</dbReference>
<evidence type="ECO:0000256" key="3">
    <source>
        <dbReference type="ARBA" id="ARBA00022574"/>
    </source>
</evidence>
<comment type="caution">
    <text evidence="7">The sequence shown here is derived from an EMBL/GenBank/DDBJ whole genome shotgun (WGS) entry which is preliminary data.</text>
</comment>
<dbReference type="EMBL" id="NWUJ01000004">
    <property type="protein sequence ID" value="PFH35872.1"/>
    <property type="molecule type" value="Genomic_DNA"/>
</dbReference>
<dbReference type="InterPro" id="IPR001680">
    <property type="entry name" value="WD40_rpt"/>
</dbReference>
<comment type="subcellular location">
    <subcellularLocation>
        <location evidence="1">Cytoplasm</location>
    </subcellularLocation>
</comment>
<proteinExistence type="predicted"/>
<dbReference type="KEGG" id="bbes:BESB_055230"/>
<evidence type="ECO:0000256" key="4">
    <source>
        <dbReference type="ARBA" id="ARBA00022737"/>
    </source>
</evidence>
<dbReference type="SMART" id="SM00320">
    <property type="entry name" value="WD40"/>
    <property type="match status" value="3"/>
</dbReference>
<evidence type="ECO:0000256" key="1">
    <source>
        <dbReference type="ARBA" id="ARBA00004496"/>
    </source>
</evidence>
<dbReference type="VEuPathDB" id="ToxoDB:BESB_055230"/>
<feature type="region of interest" description="Disordered" evidence="6">
    <location>
        <begin position="36"/>
        <end position="64"/>
    </location>
</feature>
<evidence type="ECO:0000256" key="5">
    <source>
        <dbReference type="PROSITE-ProRule" id="PRU00221"/>
    </source>
</evidence>
<keyword evidence="2" id="KW-0963">Cytoplasm</keyword>
<dbReference type="InterPro" id="IPR015943">
    <property type="entry name" value="WD40/YVTN_repeat-like_dom_sf"/>
</dbReference>
<dbReference type="STRING" id="94643.A0A2A9MKD2"/>
<dbReference type="GO" id="GO:0036159">
    <property type="term" value="P:inner dynein arm assembly"/>
    <property type="evidence" value="ECO:0007669"/>
    <property type="project" value="TreeGrafter"/>
</dbReference>
<keyword evidence="4" id="KW-0677">Repeat</keyword>
<organism evidence="7 8">
    <name type="scientific">Besnoitia besnoiti</name>
    <name type="common">Apicomplexan protozoan</name>
    <dbReference type="NCBI Taxonomy" id="94643"/>
    <lineage>
        <taxon>Eukaryota</taxon>
        <taxon>Sar</taxon>
        <taxon>Alveolata</taxon>
        <taxon>Apicomplexa</taxon>
        <taxon>Conoidasida</taxon>
        <taxon>Coccidia</taxon>
        <taxon>Eucoccidiorida</taxon>
        <taxon>Eimeriorina</taxon>
        <taxon>Sarcocystidae</taxon>
        <taxon>Besnoitia</taxon>
    </lineage>
</organism>
<dbReference type="GO" id="GO:0036156">
    <property type="term" value="C:inner dynein arm"/>
    <property type="evidence" value="ECO:0007669"/>
    <property type="project" value="TreeGrafter"/>
</dbReference>
<feature type="region of interest" description="Disordered" evidence="6">
    <location>
        <begin position="875"/>
        <end position="900"/>
    </location>
</feature>
<dbReference type="InterPro" id="IPR019775">
    <property type="entry name" value="WD40_repeat_CS"/>
</dbReference>
<accession>A0A2A9MKD2</accession>
<reference evidence="7 8" key="1">
    <citation type="submission" date="2017-09" db="EMBL/GenBank/DDBJ databases">
        <title>Genome sequencing of Besnoitia besnoiti strain Bb-Ger1.</title>
        <authorList>
            <person name="Schares G."/>
            <person name="Venepally P."/>
            <person name="Lorenzi H.A."/>
        </authorList>
    </citation>
    <scope>NUCLEOTIDE SEQUENCE [LARGE SCALE GENOMIC DNA]</scope>
    <source>
        <strain evidence="7 8">Bb-Ger1</strain>
    </source>
</reference>
<dbReference type="InterPro" id="IPR036322">
    <property type="entry name" value="WD40_repeat_dom_sf"/>
</dbReference>
<dbReference type="GeneID" id="40310452"/>
<feature type="repeat" description="WD" evidence="5">
    <location>
        <begin position="597"/>
        <end position="625"/>
    </location>
</feature>
<dbReference type="AlphaFoldDB" id="A0A2A9MKD2"/>
<dbReference type="InterPro" id="IPR050687">
    <property type="entry name" value="Dynein_IC"/>
</dbReference>